<protein>
    <submittedName>
        <fullName evidence="1">Putative lipocalin-3 1</fullName>
    </submittedName>
</protein>
<organism evidence="1">
    <name type="scientific">Amblyomma cajennense</name>
    <name type="common">Cayenne tick</name>
    <name type="synonym">Acarus cajennensis</name>
    <dbReference type="NCBI Taxonomy" id="34607"/>
    <lineage>
        <taxon>Eukaryota</taxon>
        <taxon>Metazoa</taxon>
        <taxon>Ecdysozoa</taxon>
        <taxon>Arthropoda</taxon>
        <taxon>Chelicerata</taxon>
        <taxon>Arachnida</taxon>
        <taxon>Acari</taxon>
        <taxon>Parasitiformes</taxon>
        <taxon>Ixodida</taxon>
        <taxon>Ixodoidea</taxon>
        <taxon>Ixodidae</taxon>
        <taxon>Amblyomminae</taxon>
        <taxon>Amblyomma</taxon>
    </lineage>
</organism>
<dbReference type="EMBL" id="GBBK01000378">
    <property type="protein sequence ID" value="JAC24104.1"/>
    <property type="molecule type" value="mRNA"/>
</dbReference>
<proteinExistence type="evidence at transcript level"/>
<accession>A0A023FRV3</accession>
<dbReference type="GO" id="GO:0030682">
    <property type="term" value="P:symbiont-mediated perturbation of host defenses"/>
    <property type="evidence" value="ECO:0007669"/>
    <property type="project" value="InterPro"/>
</dbReference>
<evidence type="ECO:0000313" key="1">
    <source>
        <dbReference type="EMBL" id="JAC24104.1"/>
    </source>
</evidence>
<dbReference type="Gene3D" id="2.40.128.20">
    <property type="match status" value="1"/>
</dbReference>
<sequence>MLCLRGRNMRIKTFLFVLGVSHCVNALNLTDLLMALNTTQPIWLKKSTCDHFPHEPKSICVYSLKEYLNETDYSFDQTYYYGPTRNSSHFYGKFFDLGESTDPVMTVSLEQGAEGINYTLRYINTTEHCGVLTYEDGDRVECGLHAWNDSVRNELHGCENAFKEFCNGTAYDLFFDNCTASSENIMEHL</sequence>
<reference evidence="1" key="1">
    <citation type="submission" date="2014-03" db="EMBL/GenBank/DDBJ databases">
        <title>The sialotranscriptome of Amblyomma triste, Amblyomma parvum and Amblyomma cajennense ticks, uncovered by 454-based RNA-seq.</title>
        <authorList>
            <person name="Garcia G.R."/>
            <person name="Gardinassi L.G."/>
            <person name="Ribeiro J.M."/>
            <person name="Anatriello E."/>
            <person name="Ferreira B.R."/>
            <person name="Moreira H.N."/>
            <person name="Mafra C."/>
            <person name="Olegario M.M."/>
            <person name="Szabo P.J."/>
            <person name="Miranda-Santos I.K."/>
            <person name="Maruyama S.R."/>
        </authorList>
    </citation>
    <scope>NUCLEOTIDE SEQUENCE</scope>
    <source>
        <strain evidence="1">Uberlandia</strain>
        <tissue evidence="1">Salivary glands</tissue>
    </source>
</reference>
<dbReference type="GO" id="GO:0043176">
    <property type="term" value="F:amine binding"/>
    <property type="evidence" value="ECO:0007669"/>
    <property type="project" value="InterPro"/>
</dbReference>
<dbReference type="InterPro" id="IPR012674">
    <property type="entry name" value="Calycin"/>
</dbReference>
<dbReference type="SUPFAM" id="SSF50814">
    <property type="entry name" value="Lipocalins"/>
    <property type="match status" value="1"/>
</dbReference>
<name>A0A023FRV3_AMBCJ</name>
<dbReference type="Pfam" id="PF02098">
    <property type="entry name" value="His_binding"/>
    <property type="match status" value="1"/>
</dbReference>
<dbReference type="AlphaFoldDB" id="A0A023FRV3"/>
<dbReference type="InterPro" id="IPR002970">
    <property type="entry name" value="Tick_his-bd"/>
</dbReference>